<dbReference type="GO" id="GO:0004601">
    <property type="term" value="F:peroxidase activity"/>
    <property type="evidence" value="ECO:0007669"/>
    <property type="project" value="InterPro"/>
</dbReference>
<dbReference type="PROSITE" id="PS50292">
    <property type="entry name" value="PEROXIDASE_3"/>
    <property type="match status" value="1"/>
</dbReference>
<evidence type="ECO:0000313" key="5">
    <source>
        <dbReference type="EnsemblMetazoa" id="CapteP128664"/>
    </source>
</evidence>
<dbReference type="Gene3D" id="1.10.640.10">
    <property type="entry name" value="Haem peroxidase domain superfamily, animal type"/>
    <property type="match status" value="1"/>
</dbReference>
<dbReference type="InterPro" id="IPR037120">
    <property type="entry name" value="Haem_peroxidase_sf_animal"/>
</dbReference>
<dbReference type="PANTHER" id="PTHR11475:SF4">
    <property type="entry name" value="CHORION PEROXIDASE"/>
    <property type="match status" value="1"/>
</dbReference>
<dbReference type="STRING" id="283909.R7VJF7"/>
<accession>R7VJF7</accession>
<protein>
    <recommendedName>
        <fullName evidence="7">Heme peroxidase</fullName>
    </recommendedName>
</protein>
<dbReference type="EMBL" id="AMQN01017766">
    <property type="status" value="NOT_ANNOTATED_CDS"/>
    <property type="molecule type" value="Genomic_DNA"/>
</dbReference>
<dbReference type="InterPro" id="IPR019791">
    <property type="entry name" value="Haem_peroxidase_animal"/>
</dbReference>
<comment type="subcellular location">
    <subcellularLocation>
        <location evidence="1">Secreted</location>
    </subcellularLocation>
</comment>
<dbReference type="HOGENOM" id="CLU_2874220_0_0_1"/>
<dbReference type="Pfam" id="PF03098">
    <property type="entry name" value="An_peroxidase"/>
    <property type="match status" value="1"/>
</dbReference>
<feature type="non-terminal residue" evidence="4">
    <location>
        <position position="1"/>
    </location>
</feature>
<evidence type="ECO:0000313" key="6">
    <source>
        <dbReference type="Proteomes" id="UP000014760"/>
    </source>
</evidence>
<evidence type="ECO:0008006" key="7">
    <source>
        <dbReference type="Google" id="ProtNLM"/>
    </source>
</evidence>
<reference evidence="4 6" key="2">
    <citation type="journal article" date="2013" name="Nature">
        <title>Insights into bilaterian evolution from three spiralian genomes.</title>
        <authorList>
            <person name="Simakov O."/>
            <person name="Marletaz F."/>
            <person name="Cho S.J."/>
            <person name="Edsinger-Gonzales E."/>
            <person name="Havlak P."/>
            <person name="Hellsten U."/>
            <person name="Kuo D.H."/>
            <person name="Larsson T."/>
            <person name="Lv J."/>
            <person name="Arendt D."/>
            <person name="Savage R."/>
            <person name="Osoegawa K."/>
            <person name="de Jong P."/>
            <person name="Grimwood J."/>
            <person name="Chapman J.A."/>
            <person name="Shapiro H."/>
            <person name="Aerts A."/>
            <person name="Otillar R.P."/>
            <person name="Terry A.Y."/>
            <person name="Boore J.L."/>
            <person name="Grigoriev I.V."/>
            <person name="Lindberg D.R."/>
            <person name="Seaver E.C."/>
            <person name="Weisblat D.A."/>
            <person name="Putnam N.H."/>
            <person name="Rokhsar D.S."/>
        </authorList>
    </citation>
    <scope>NUCLEOTIDE SEQUENCE</scope>
    <source>
        <strain evidence="4 6">I ESC-2004</strain>
    </source>
</reference>
<dbReference type="GO" id="GO:0020037">
    <property type="term" value="F:heme binding"/>
    <property type="evidence" value="ECO:0007669"/>
    <property type="project" value="InterPro"/>
</dbReference>
<dbReference type="PANTHER" id="PTHR11475">
    <property type="entry name" value="OXIDASE/PEROXIDASE"/>
    <property type="match status" value="1"/>
</dbReference>
<keyword evidence="6" id="KW-1185">Reference proteome</keyword>
<evidence type="ECO:0000256" key="2">
    <source>
        <dbReference type="ARBA" id="ARBA00022525"/>
    </source>
</evidence>
<dbReference type="Proteomes" id="UP000014760">
    <property type="component" value="Unassembled WGS sequence"/>
</dbReference>
<dbReference type="EMBL" id="KB293494">
    <property type="protein sequence ID" value="ELU15915.1"/>
    <property type="molecule type" value="Genomic_DNA"/>
</dbReference>
<dbReference type="OrthoDB" id="823504at2759"/>
<dbReference type="GO" id="GO:0006979">
    <property type="term" value="P:response to oxidative stress"/>
    <property type="evidence" value="ECO:0007669"/>
    <property type="project" value="InterPro"/>
</dbReference>
<sequence>DDIDIFAGGISESPLAGGMVGETFSCLMGEQFEKLRKGDRFWFENPGVFTKGRCYSLCHVTFHC</sequence>
<dbReference type="SUPFAM" id="SSF48113">
    <property type="entry name" value="Heme-dependent peroxidases"/>
    <property type="match status" value="1"/>
</dbReference>
<evidence type="ECO:0000313" key="4">
    <source>
        <dbReference type="EMBL" id="ELU15915.1"/>
    </source>
</evidence>
<dbReference type="EnsemblMetazoa" id="CapteT128664">
    <property type="protein sequence ID" value="CapteP128664"/>
    <property type="gene ID" value="CapteG128664"/>
</dbReference>
<name>R7VJF7_CAPTE</name>
<reference evidence="6" key="1">
    <citation type="submission" date="2012-12" db="EMBL/GenBank/DDBJ databases">
        <authorList>
            <person name="Hellsten U."/>
            <person name="Grimwood J."/>
            <person name="Chapman J.A."/>
            <person name="Shapiro H."/>
            <person name="Aerts A."/>
            <person name="Otillar R.P."/>
            <person name="Terry A.Y."/>
            <person name="Boore J.L."/>
            <person name="Simakov O."/>
            <person name="Marletaz F."/>
            <person name="Cho S.-J."/>
            <person name="Edsinger-Gonzales E."/>
            <person name="Havlak P."/>
            <person name="Kuo D.-H."/>
            <person name="Larsson T."/>
            <person name="Lv J."/>
            <person name="Arendt D."/>
            <person name="Savage R."/>
            <person name="Osoegawa K."/>
            <person name="de Jong P."/>
            <person name="Lindberg D.R."/>
            <person name="Seaver E.C."/>
            <person name="Weisblat D.A."/>
            <person name="Putnam N.H."/>
            <person name="Grigoriev I.V."/>
            <person name="Rokhsar D.S."/>
        </authorList>
    </citation>
    <scope>NUCLEOTIDE SEQUENCE</scope>
    <source>
        <strain evidence="6">I ESC-2004</strain>
    </source>
</reference>
<dbReference type="InterPro" id="IPR010255">
    <property type="entry name" value="Haem_peroxidase_sf"/>
</dbReference>
<evidence type="ECO:0000256" key="1">
    <source>
        <dbReference type="ARBA" id="ARBA00004613"/>
    </source>
</evidence>
<evidence type="ECO:0000256" key="3">
    <source>
        <dbReference type="ARBA" id="ARBA00023180"/>
    </source>
</evidence>
<dbReference type="AlphaFoldDB" id="R7VJF7"/>
<gene>
    <name evidence="4" type="ORF">CAPTEDRAFT_128664</name>
</gene>
<reference evidence="5" key="3">
    <citation type="submission" date="2015-06" db="UniProtKB">
        <authorList>
            <consortium name="EnsemblMetazoa"/>
        </authorList>
    </citation>
    <scope>IDENTIFICATION</scope>
</reference>
<proteinExistence type="predicted"/>
<dbReference type="GO" id="GO:0005576">
    <property type="term" value="C:extracellular region"/>
    <property type="evidence" value="ECO:0007669"/>
    <property type="project" value="UniProtKB-SubCell"/>
</dbReference>
<organism evidence="4">
    <name type="scientific">Capitella teleta</name>
    <name type="common">Polychaete worm</name>
    <dbReference type="NCBI Taxonomy" id="283909"/>
    <lineage>
        <taxon>Eukaryota</taxon>
        <taxon>Metazoa</taxon>
        <taxon>Spiralia</taxon>
        <taxon>Lophotrochozoa</taxon>
        <taxon>Annelida</taxon>
        <taxon>Polychaeta</taxon>
        <taxon>Sedentaria</taxon>
        <taxon>Scolecida</taxon>
        <taxon>Capitellidae</taxon>
        <taxon>Capitella</taxon>
    </lineage>
</organism>
<keyword evidence="2" id="KW-0964">Secreted</keyword>
<keyword evidence="3" id="KW-0325">Glycoprotein</keyword>